<dbReference type="GO" id="GO:0003677">
    <property type="term" value="F:DNA binding"/>
    <property type="evidence" value="ECO:0007669"/>
    <property type="project" value="InterPro"/>
</dbReference>
<keyword evidence="8" id="KW-1185">Reference proteome</keyword>
<feature type="region of interest" description="Disordered" evidence="5">
    <location>
        <begin position="329"/>
        <end position="358"/>
    </location>
</feature>
<feature type="compositionally biased region" description="Basic and acidic residues" evidence="5">
    <location>
        <begin position="868"/>
        <end position="882"/>
    </location>
</feature>
<feature type="compositionally biased region" description="Basic and acidic residues" evidence="5">
    <location>
        <begin position="764"/>
        <end position="775"/>
    </location>
</feature>
<feature type="compositionally biased region" description="Basic and acidic residues" evidence="5">
    <location>
        <begin position="1237"/>
        <end position="1248"/>
    </location>
</feature>
<feature type="region of interest" description="Disordered" evidence="5">
    <location>
        <begin position="626"/>
        <end position="657"/>
    </location>
</feature>
<dbReference type="Pfam" id="PF02892">
    <property type="entry name" value="zf-BED"/>
    <property type="match status" value="1"/>
</dbReference>
<evidence type="ECO:0000256" key="4">
    <source>
        <dbReference type="PROSITE-ProRule" id="PRU00027"/>
    </source>
</evidence>
<feature type="compositionally biased region" description="Acidic residues" evidence="5">
    <location>
        <begin position="45"/>
        <end position="55"/>
    </location>
</feature>
<reference evidence="7" key="1">
    <citation type="submission" date="2022-12" db="EMBL/GenBank/DDBJ databases">
        <title>Draft genome assemblies for two species of Escallonia (Escalloniales).</title>
        <authorList>
            <person name="Chanderbali A."/>
            <person name="Dervinis C."/>
            <person name="Anghel I."/>
            <person name="Soltis D."/>
            <person name="Soltis P."/>
            <person name="Zapata F."/>
        </authorList>
    </citation>
    <scope>NUCLEOTIDE SEQUENCE</scope>
    <source>
        <strain evidence="7">UCBG64.0493</strain>
        <tissue evidence="7">Leaf</tissue>
    </source>
</reference>
<dbReference type="InterPro" id="IPR036236">
    <property type="entry name" value="Znf_C2H2_sf"/>
</dbReference>
<dbReference type="PANTHER" id="PTHR34536:SF6">
    <property type="entry name" value="DENTIN SIALOPHOSPHOPROTEIN-LIKE PROTEIN"/>
    <property type="match status" value="1"/>
</dbReference>
<evidence type="ECO:0000313" key="7">
    <source>
        <dbReference type="EMBL" id="KAK3013446.1"/>
    </source>
</evidence>
<comment type="caution">
    <text evidence="7">The sequence shown here is derived from an EMBL/GenBank/DDBJ whole genome shotgun (WGS) entry which is preliminary data.</text>
</comment>
<dbReference type="Proteomes" id="UP001188597">
    <property type="component" value="Unassembled WGS sequence"/>
</dbReference>
<gene>
    <name evidence="7" type="ORF">RJ639_009364</name>
</gene>
<proteinExistence type="predicted"/>
<feature type="compositionally biased region" description="Basic residues" evidence="5">
    <location>
        <begin position="1007"/>
        <end position="1019"/>
    </location>
</feature>
<feature type="region of interest" description="Disordered" evidence="5">
    <location>
        <begin position="1206"/>
        <end position="1248"/>
    </location>
</feature>
<feature type="compositionally biased region" description="Basic and acidic residues" evidence="5">
    <location>
        <begin position="645"/>
        <end position="654"/>
    </location>
</feature>
<evidence type="ECO:0000313" key="8">
    <source>
        <dbReference type="Proteomes" id="UP001188597"/>
    </source>
</evidence>
<protein>
    <recommendedName>
        <fullName evidence="6">BED-type domain-containing protein</fullName>
    </recommendedName>
</protein>
<feature type="domain" description="BED-type" evidence="6">
    <location>
        <begin position="58"/>
        <end position="112"/>
    </location>
</feature>
<dbReference type="GO" id="GO:0008270">
    <property type="term" value="F:zinc ion binding"/>
    <property type="evidence" value="ECO:0007669"/>
    <property type="project" value="UniProtKB-KW"/>
</dbReference>
<organism evidence="7 8">
    <name type="scientific">Escallonia herrerae</name>
    <dbReference type="NCBI Taxonomy" id="1293975"/>
    <lineage>
        <taxon>Eukaryota</taxon>
        <taxon>Viridiplantae</taxon>
        <taxon>Streptophyta</taxon>
        <taxon>Embryophyta</taxon>
        <taxon>Tracheophyta</taxon>
        <taxon>Spermatophyta</taxon>
        <taxon>Magnoliopsida</taxon>
        <taxon>eudicotyledons</taxon>
        <taxon>Gunneridae</taxon>
        <taxon>Pentapetalae</taxon>
        <taxon>asterids</taxon>
        <taxon>campanulids</taxon>
        <taxon>Escalloniales</taxon>
        <taxon>Escalloniaceae</taxon>
        <taxon>Escallonia</taxon>
    </lineage>
</organism>
<dbReference type="SMART" id="SM00614">
    <property type="entry name" value="ZnF_BED"/>
    <property type="match status" value="1"/>
</dbReference>
<feature type="compositionally biased region" description="Polar residues" evidence="5">
    <location>
        <begin position="1"/>
        <end position="39"/>
    </location>
</feature>
<accession>A0AA88VQE8</accession>
<dbReference type="EMBL" id="JAVXUP010001297">
    <property type="protein sequence ID" value="KAK3013446.1"/>
    <property type="molecule type" value="Genomic_DNA"/>
</dbReference>
<evidence type="ECO:0000256" key="1">
    <source>
        <dbReference type="ARBA" id="ARBA00022723"/>
    </source>
</evidence>
<feature type="region of interest" description="Disordered" evidence="5">
    <location>
        <begin position="868"/>
        <end position="1041"/>
    </location>
</feature>
<feature type="region of interest" description="Disordered" evidence="5">
    <location>
        <begin position="763"/>
        <end position="844"/>
    </location>
</feature>
<keyword evidence="1" id="KW-0479">Metal-binding</keyword>
<evidence type="ECO:0000259" key="6">
    <source>
        <dbReference type="PROSITE" id="PS50808"/>
    </source>
</evidence>
<evidence type="ECO:0000256" key="2">
    <source>
        <dbReference type="ARBA" id="ARBA00022771"/>
    </source>
</evidence>
<keyword evidence="3" id="KW-0862">Zinc</keyword>
<sequence length="1248" mass="139501">MSSNEITSSPVASSPVQTPRATLEDQTSEPSTPNASMGVSASEPVDLDNGPDDLNNENLKSSVWAHFERKKNGGNVTATCSHCRKTLGANPKNGTTHLRMHLDRCKRLRQQDVRQKLLAGIMGKANAKPELGTADSGSSGSNFNACTTRVMDGILYPWKLIFLSLSYEDLVVLLVRFATSANLVGFIADLVVHDLQTRLYNCSGNLVSMLESSKKRKQPTKASCKNSFGKPLVDGVKPVSASMFGTVGLELTKFFNPDLTWKTVTKGQRSTTRRSRKPAIRILEKSVRQGDKCRKNLEDLSDFESEKLGVAVLGQHFAEKVIHVPIKKRRFLPRSPSPPPQTPQTPSPHPEELVDGKCASGQPCCSDSFSNRQTSSGEFGHGVDEKVMNGKISKVTHQALCYSEDFSGIELLAAAACSSSIDDNGDSDKEASVVKEFATLEGIDISTAAKPMENTILSPVTCSSLQEELIHGSCVDGLLIQENSDAVSPNLHHGESGKGGRLPPKDERFHWDLNVVMDAWEEPSDDLLVVSQGNDSEHVLGNVLQIEKLNAAGCEVQRDYQDTRREDFKLTAGVSPVGNADKDVCKLENSRSREEISGWIDSRNLSGDVMSTLTCKTMLEVVDTASKSEQVAPSSTGEGQPVIGHDAEERDGKSTADSTVNGFSFHVSPSSSSDKCALKDPVRCHDERSHLVGVGSMTELQAGYDSPFEDGELREPVLYSWEENEVEDAETEYVDYESDNGYQEDLDAVDYSNSEEIQVSDDGLLQKKGDNEKNRMVGRKTINDTPPERKGEKSGHDNMDELDEKSSLAEEVGSRASRGKLTPCKDYARMQHSRSNNLGGSYSRPERELVMRGGRFYYQWRGRNEVCGDRDDSSAGYRDSRNRYPHRGLDGNSYSRPRRAIANTDGDINCHNRRQSLSSSSKGMCRPLIRRTSPDDRDDTYGMHRGTTPMRGVSHDRNRGRSGIYSQGFRRGPKEEYLEPVPHVPYHSGRREQGFPPNFRRGGGHFSRPRRKSRSRSRSPSRSPRAWHFQRERNASTRRRSPVFVSDARMEGMRLPFRKPNYAADYGESFMSPSRSRLSPGRTSRWFDDQNGIDNRLRERRSPVRMFRRNQRFDSVGYSERLKSDDYFRPMTRRGRFSQMSGAVTGRKYEYSDDDRTKREDRYEVPHRVRRYDAGGIVRRFRYDAEDCFEARSLQDEDDCFRRAVRRDAPRSARQDRGPARVDTERTCTTAVSGGMQDHDKDASPSGA</sequence>
<name>A0AA88VQE8_9ASTE</name>
<feature type="compositionally biased region" description="Basic and acidic residues" evidence="5">
    <location>
        <begin position="786"/>
        <end position="808"/>
    </location>
</feature>
<feature type="compositionally biased region" description="Pro residues" evidence="5">
    <location>
        <begin position="335"/>
        <end position="348"/>
    </location>
</feature>
<dbReference type="AlphaFoldDB" id="A0AA88VQE8"/>
<evidence type="ECO:0000256" key="3">
    <source>
        <dbReference type="ARBA" id="ARBA00022833"/>
    </source>
</evidence>
<evidence type="ECO:0000256" key="5">
    <source>
        <dbReference type="SAM" id="MobiDB-lite"/>
    </source>
</evidence>
<feature type="compositionally biased region" description="Basic and acidic residues" evidence="5">
    <location>
        <begin position="932"/>
        <end position="942"/>
    </location>
</feature>
<feature type="compositionally biased region" description="Basic and acidic residues" evidence="5">
    <location>
        <begin position="1206"/>
        <end position="1226"/>
    </location>
</feature>
<feature type="region of interest" description="Disordered" evidence="5">
    <location>
        <begin position="1"/>
        <end position="57"/>
    </location>
</feature>
<dbReference type="InterPro" id="IPR003656">
    <property type="entry name" value="Znf_BED"/>
</dbReference>
<feature type="compositionally biased region" description="Polar residues" evidence="5">
    <location>
        <begin position="626"/>
        <end position="638"/>
    </location>
</feature>
<dbReference type="SUPFAM" id="SSF57667">
    <property type="entry name" value="beta-beta-alpha zinc fingers"/>
    <property type="match status" value="1"/>
</dbReference>
<dbReference type="PANTHER" id="PTHR34536">
    <property type="entry name" value="DENTIN SIALOPHOSPHOPROTEIN-LIKE PROTEIN"/>
    <property type="match status" value="1"/>
</dbReference>
<keyword evidence="2 4" id="KW-0863">Zinc-finger</keyword>
<dbReference type="PROSITE" id="PS50808">
    <property type="entry name" value="ZF_BED"/>
    <property type="match status" value="1"/>
</dbReference>